<gene>
    <name evidence="4" type="ORF">PECAL_1P10550</name>
</gene>
<name>A0A8J2S5A1_9STRA</name>
<dbReference type="AlphaFoldDB" id="A0A8J2S5A1"/>
<evidence type="ECO:0000256" key="2">
    <source>
        <dbReference type="ARBA" id="ARBA00023002"/>
    </source>
</evidence>
<evidence type="ECO:0000256" key="3">
    <source>
        <dbReference type="ARBA" id="ARBA00023004"/>
    </source>
</evidence>
<dbReference type="InterPro" id="IPR014710">
    <property type="entry name" value="RmlC-like_jellyroll"/>
</dbReference>
<dbReference type="Gene3D" id="2.60.120.10">
    <property type="entry name" value="Jelly Rolls"/>
    <property type="match status" value="1"/>
</dbReference>
<evidence type="ECO:0000256" key="1">
    <source>
        <dbReference type="ARBA" id="ARBA00022723"/>
    </source>
</evidence>
<evidence type="ECO:0008006" key="6">
    <source>
        <dbReference type="Google" id="ProtNLM"/>
    </source>
</evidence>
<dbReference type="PANTHER" id="PTHR22966">
    <property type="entry name" value="2-AMINOETHANETHIOL DIOXYGENASE"/>
    <property type="match status" value="1"/>
</dbReference>
<dbReference type="OrthoDB" id="271433at2759"/>
<keyword evidence="3" id="KW-0408">Iron</keyword>
<keyword evidence="2" id="KW-0560">Oxidoreductase</keyword>
<dbReference type="InterPro" id="IPR012864">
    <property type="entry name" value="PCO/ADO"/>
</dbReference>
<protein>
    <recommendedName>
        <fullName evidence="6">Cysteine dioxygenase</fullName>
    </recommendedName>
</protein>
<dbReference type="InterPro" id="IPR011051">
    <property type="entry name" value="RmlC_Cupin_sf"/>
</dbReference>
<dbReference type="CDD" id="cd20289">
    <property type="entry name" value="cupin_ADO"/>
    <property type="match status" value="1"/>
</dbReference>
<dbReference type="Pfam" id="PF07847">
    <property type="entry name" value="PCO_ADO"/>
    <property type="match status" value="1"/>
</dbReference>
<dbReference type="EMBL" id="CAKKNE010000001">
    <property type="protein sequence ID" value="CAH0364678.1"/>
    <property type="molecule type" value="Genomic_DNA"/>
</dbReference>
<proteinExistence type="predicted"/>
<evidence type="ECO:0000313" key="4">
    <source>
        <dbReference type="EMBL" id="CAH0364678.1"/>
    </source>
</evidence>
<sequence length="220" mass="23174">MAALTNALQALGARAKQTVMRQPNAVKALHNAVRDAVEHHASELIKPGPQIDALLTAMSAVDAAALSIDDVQRPGACTYLGIVEHADYAIAAFVLAPHAKIPLHDHPNMTVLSSVISGSMRVTSFDVGADGKARRSESVLSSDDGPAALFPSVNNVHEFRAGDGGAVVLDVIVPPYDEDAGRACHYFEAVACNGGVFRLREVPEPADFECLGAVYQGLRP</sequence>
<dbReference type="Proteomes" id="UP000789595">
    <property type="component" value="Unassembled WGS sequence"/>
</dbReference>
<dbReference type="GO" id="GO:0046872">
    <property type="term" value="F:metal ion binding"/>
    <property type="evidence" value="ECO:0007669"/>
    <property type="project" value="UniProtKB-KW"/>
</dbReference>
<evidence type="ECO:0000313" key="5">
    <source>
        <dbReference type="Proteomes" id="UP000789595"/>
    </source>
</evidence>
<comment type="caution">
    <text evidence="4">The sequence shown here is derived from an EMBL/GenBank/DDBJ whole genome shotgun (WGS) entry which is preliminary data.</text>
</comment>
<dbReference type="SUPFAM" id="SSF51182">
    <property type="entry name" value="RmlC-like cupins"/>
    <property type="match status" value="1"/>
</dbReference>
<keyword evidence="1" id="KW-0479">Metal-binding</keyword>
<dbReference type="PANTHER" id="PTHR22966:SF61">
    <property type="entry name" value="2-AMINOETHANETHIOL DIOXYGENASE"/>
    <property type="match status" value="1"/>
</dbReference>
<keyword evidence="5" id="KW-1185">Reference proteome</keyword>
<reference evidence="4" key="1">
    <citation type="submission" date="2021-11" db="EMBL/GenBank/DDBJ databases">
        <authorList>
            <consortium name="Genoscope - CEA"/>
            <person name="William W."/>
        </authorList>
    </citation>
    <scope>NUCLEOTIDE SEQUENCE</scope>
</reference>
<organism evidence="4 5">
    <name type="scientific">Pelagomonas calceolata</name>
    <dbReference type="NCBI Taxonomy" id="35677"/>
    <lineage>
        <taxon>Eukaryota</taxon>
        <taxon>Sar</taxon>
        <taxon>Stramenopiles</taxon>
        <taxon>Ochrophyta</taxon>
        <taxon>Pelagophyceae</taxon>
        <taxon>Pelagomonadales</taxon>
        <taxon>Pelagomonadaceae</taxon>
        <taxon>Pelagomonas</taxon>
    </lineage>
</organism>
<dbReference type="GO" id="GO:0016702">
    <property type="term" value="F:oxidoreductase activity, acting on single donors with incorporation of molecular oxygen, incorporation of two atoms of oxygen"/>
    <property type="evidence" value="ECO:0007669"/>
    <property type="project" value="InterPro"/>
</dbReference>
<accession>A0A8J2S5A1</accession>